<protein>
    <recommendedName>
        <fullName evidence="1">Gp28/Gp37-like domain-containing protein</fullName>
    </recommendedName>
</protein>
<reference evidence="2 3" key="1">
    <citation type="submission" date="2018-01" db="EMBL/GenBank/DDBJ databases">
        <title>Cryobacterium sp. nov., from glaciers in China.</title>
        <authorList>
            <person name="Liu Q."/>
            <person name="Xin Y.-H."/>
        </authorList>
    </citation>
    <scope>NUCLEOTIDE SEQUENCE [LARGE SCALE GENOMIC DNA]</scope>
    <source>
        <strain evidence="2 3">TMB1-8</strain>
    </source>
</reference>
<proteinExistence type="predicted"/>
<dbReference type="Proteomes" id="UP000237104">
    <property type="component" value="Unassembled WGS sequence"/>
</dbReference>
<feature type="domain" description="Gp28/Gp37-like" evidence="1">
    <location>
        <begin position="8"/>
        <end position="383"/>
    </location>
</feature>
<accession>A0A2S3ZCY0</accession>
<dbReference type="RefSeq" id="WP_103431304.1">
    <property type="nucleotide sequence ID" value="NZ_PPXF01000048.1"/>
</dbReference>
<comment type="caution">
    <text evidence="2">The sequence shown here is derived from an EMBL/GenBank/DDBJ whole genome shotgun (WGS) entry which is preliminary data.</text>
</comment>
<gene>
    <name evidence="2" type="ORF">C3B59_10485</name>
</gene>
<dbReference type="OrthoDB" id="3622772at2"/>
<organism evidence="2 3">
    <name type="scientific">Cryobacterium zongtaii</name>
    <dbReference type="NCBI Taxonomy" id="1259217"/>
    <lineage>
        <taxon>Bacteria</taxon>
        <taxon>Bacillati</taxon>
        <taxon>Actinomycetota</taxon>
        <taxon>Actinomycetes</taxon>
        <taxon>Micrococcales</taxon>
        <taxon>Microbacteriaceae</taxon>
        <taxon>Cryobacterium</taxon>
    </lineage>
</organism>
<evidence type="ECO:0000259" key="1">
    <source>
        <dbReference type="Pfam" id="PF14594"/>
    </source>
</evidence>
<evidence type="ECO:0000313" key="3">
    <source>
        <dbReference type="Proteomes" id="UP000237104"/>
    </source>
</evidence>
<dbReference type="Pfam" id="PF14594">
    <property type="entry name" value="Sipho_Gp37"/>
    <property type="match status" value="1"/>
</dbReference>
<evidence type="ECO:0000313" key="2">
    <source>
        <dbReference type="EMBL" id="POH63962.1"/>
    </source>
</evidence>
<dbReference type="EMBL" id="PPXF01000048">
    <property type="protein sequence ID" value="POH63962.1"/>
    <property type="molecule type" value="Genomic_DNA"/>
</dbReference>
<name>A0A2S3ZCY0_9MICO</name>
<sequence length="412" mass="44267">MEVEEITVEVRGADLLRVGQLEGADLAGFVCVPRANTLGSWSLKLPDRVLDDRGKSVPHELCWELRQPSAGLVVTGPNGEILSGPMTYAAQEQDAEDPEGTWTFEGVSDAKILAGALAYPDPSVASPQASSQSRSNDVRTASGEALLRMFTAFNICNGALRSPAVTWAPAGRLTGDRMRFQLEGESLDRGLTLTKSPRFQNLLELLQEIAVGSNLLFDVVQVGDGLRFRVTEPLDVSQEQRWDVDNNQLSRAKYGFTAPGCTHVIVAGQGEGTARTIIEVTTPASLIAAAVWGRSERFLDQRNTDDPAELEQAGLEILAAEGSAITALEVVPSADLANGYGTKWRMGSIVTVVVGDQEIQAPITEVPISITAEGLFIGATVGDATGFDWESLLSSRQRKLESRMSALERNAK</sequence>
<dbReference type="AlphaFoldDB" id="A0A2S3ZCY0"/>
<dbReference type="InterPro" id="IPR029432">
    <property type="entry name" value="Gp28/Gp37-like_dom"/>
</dbReference>